<evidence type="ECO:0000313" key="3">
    <source>
        <dbReference type="Proteomes" id="UP000186817"/>
    </source>
</evidence>
<dbReference type="Proteomes" id="UP000186817">
    <property type="component" value="Unassembled WGS sequence"/>
</dbReference>
<reference evidence="2 3" key="1">
    <citation type="submission" date="2016-02" db="EMBL/GenBank/DDBJ databases">
        <title>Genome analysis of coral dinoflagellate symbionts highlights evolutionary adaptations to a symbiotic lifestyle.</title>
        <authorList>
            <person name="Aranda M."/>
            <person name="Li Y."/>
            <person name="Liew Y.J."/>
            <person name="Baumgarten S."/>
            <person name="Simakov O."/>
            <person name="Wilson M."/>
            <person name="Piel J."/>
            <person name="Ashoor H."/>
            <person name="Bougouffa S."/>
            <person name="Bajic V.B."/>
            <person name="Ryu T."/>
            <person name="Ravasi T."/>
            <person name="Bayer T."/>
            <person name="Micklem G."/>
            <person name="Kim H."/>
            <person name="Bhak J."/>
            <person name="Lajeunesse T.C."/>
            <person name="Voolstra C.R."/>
        </authorList>
    </citation>
    <scope>NUCLEOTIDE SEQUENCE [LARGE SCALE GENOMIC DNA]</scope>
    <source>
        <strain evidence="2 3">CCMP2467</strain>
    </source>
</reference>
<dbReference type="AlphaFoldDB" id="A0A1Q9CDL7"/>
<comment type="caution">
    <text evidence="2">The sequence shown here is derived from an EMBL/GenBank/DDBJ whole genome shotgun (WGS) entry which is preliminary data.</text>
</comment>
<name>A0A1Q9CDL7_SYMMI</name>
<evidence type="ECO:0000313" key="2">
    <source>
        <dbReference type="EMBL" id="OLP81018.1"/>
    </source>
</evidence>
<feature type="chain" id="PRO_5012525529" evidence="1">
    <location>
        <begin position="19"/>
        <end position="164"/>
    </location>
</feature>
<accession>A0A1Q9CDL7</accession>
<keyword evidence="3" id="KW-1185">Reference proteome</keyword>
<proteinExistence type="predicted"/>
<keyword evidence="1" id="KW-0732">Signal</keyword>
<gene>
    <name evidence="2" type="ORF">AK812_SmicGene38500</name>
</gene>
<protein>
    <submittedName>
        <fullName evidence="2">Uncharacterized protein</fullName>
    </submittedName>
</protein>
<dbReference type="EMBL" id="LSRX01001321">
    <property type="protein sequence ID" value="OLP81018.1"/>
    <property type="molecule type" value="Genomic_DNA"/>
</dbReference>
<feature type="signal peptide" evidence="1">
    <location>
        <begin position="1"/>
        <end position="18"/>
    </location>
</feature>
<evidence type="ECO:0000256" key="1">
    <source>
        <dbReference type="SAM" id="SignalP"/>
    </source>
</evidence>
<organism evidence="2 3">
    <name type="scientific">Symbiodinium microadriaticum</name>
    <name type="common">Dinoflagellate</name>
    <name type="synonym">Zooxanthella microadriatica</name>
    <dbReference type="NCBI Taxonomy" id="2951"/>
    <lineage>
        <taxon>Eukaryota</taxon>
        <taxon>Sar</taxon>
        <taxon>Alveolata</taxon>
        <taxon>Dinophyceae</taxon>
        <taxon>Suessiales</taxon>
        <taxon>Symbiodiniaceae</taxon>
        <taxon>Symbiodinium</taxon>
    </lineage>
</organism>
<sequence length="164" mass="17362">MTGLVGGVVLVYLEQAYAHVHDDSAGEPVPSTSTSLRVKSIYIAKQAARFAGMGCCKTPGVANLAADALLGMGLAEEVGLHVSGMEMLVWILNICMAEPLREGAQRRSIVAHSADSWGCDNSIFAASVRCAVLKADNTETGCPDIPFYEIVFVIVPLEKGCCFP</sequence>